<dbReference type="InterPro" id="IPR000238">
    <property type="entry name" value="RbfA"/>
</dbReference>
<dbReference type="Gene3D" id="3.30.300.20">
    <property type="match status" value="1"/>
</dbReference>
<dbReference type="GO" id="GO:0030490">
    <property type="term" value="P:maturation of SSU-rRNA"/>
    <property type="evidence" value="ECO:0007669"/>
    <property type="project" value="UniProtKB-UniRule"/>
</dbReference>
<dbReference type="Pfam" id="PF02033">
    <property type="entry name" value="RBFA"/>
    <property type="match status" value="1"/>
</dbReference>
<dbReference type="AlphaFoldDB" id="A0A9D1SJH9"/>
<accession>A0A9D1SJH9</accession>
<sequence>MKGLRGERLASEFQKAIYEVISRRLRDRVPGLSAIISVTGADVAPDLKTAKIYVSIFDKDEQKKLASFETIKENAGFIRHELSGMLRIRTVPVLTFILDGSMEYGAHIDEILGKLNVKSEDEH</sequence>
<dbReference type="EMBL" id="DVNE01000045">
    <property type="protein sequence ID" value="HIU61942.1"/>
    <property type="molecule type" value="Genomic_DNA"/>
</dbReference>
<protein>
    <recommendedName>
        <fullName evidence="2">Ribosome-binding factor A</fullName>
    </recommendedName>
</protein>
<comment type="subcellular location">
    <subcellularLocation>
        <location evidence="2">Cytoplasm</location>
    </subcellularLocation>
</comment>
<name>A0A9D1SJH9_9FIRM</name>
<dbReference type="Proteomes" id="UP000824110">
    <property type="component" value="Unassembled WGS sequence"/>
</dbReference>
<dbReference type="GO" id="GO:0043024">
    <property type="term" value="F:ribosomal small subunit binding"/>
    <property type="evidence" value="ECO:0007669"/>
    <property type="project" value="TreeGrafter"/>
</dbReference>
<dbReference type="InterPro" id="IPR023799">
    <property type="entry name" value="RbfA_dom_sf"/>
</dbReference>
<evidence type="ECO:0000256" key="2">
    <source>
        <dbReference type="HAMAP-Rule" id="MF_00003"/>
    </source>
</evidence>
<evidence type="ECO:0000256" key="1">
    <source>
        <dbReference type="ARBA" id="ARBA00022517"/>
    </source>
</evidence>
<comment type="caution">
    <text evidence="3">The sequence shown here is derived from an EMBL/GenBank/DDBJ whole genome shotgun (WGS) entry which is preliminary data.</text>
</comment>
<comment type="subunit">
    <text evidence="2">Monomer. Binds 30S ribosomal subunits, but not 50S ribosomal subunits or 70S ribosomes.</text>
</comment>
<dbReference type="PANTHER" id="PTHR33515:SF1">
    <property type="entry name" value="RIBOSOME-BINDING FACTOR A, CHLOROPLASTIC-RELATED"/>
    <property type="match status" value="1"/>
</dbReference>
<dbReference type="NCBIfam" id="TIGR00082">
    <property type="entry name" value="rbfA"/>
    <property type="match status" value="1"/>
</dbReference>
<proteinExistence type="inferred from homology"/>
<dbReference type="PROSITE" id="PS01319">
    <property type="entry name" value="RBFA"/>
    <property type="match status" value="1"/>
</dbReference>
<reference evidence="3" key="1">
    <citation type="submission" date="2020-10" db="EMBL/GenBank/DDBJ databases">
        <authorList>
            <person name="Gilroy R."/>
        </authorList>
    </citation>
    <scope>NUCLEOTIDE SEQUENCE</scope>
    <source>
        <strain evidence="3">CHK195-12923</strain>
    </source>
</reference>
<keyword evidence="1 2" id="KW-0690">Ribosome biogenesis</keyword>
<organism evidence="3 4">
    <name type="scientific">Candidatus Coproplasma excrementigallinarum</name>
    <dbReference type="NCBI Taxonomy" id="2840747"/>
    <lineage>
        <taxon>Bacteria</taxon>
        <taxon>Bacillati</taxon>
        <taxon>Bacillota</taxon>
        <taxon>Clostridia</taxon>
        <taxon>Eubacteriales</taxon>
        <taxon>Candidatus Coproplasma</taxon>
    </lineage>
</organism>
<dbReference type="SUPFAM" id="SSF89919">
    <property type="entry name" value="Ribosome-binding factor A, RbfA"/>
    <property type="match status" value="1"/>
</dbReference>
<gene>
    <name evidence="2 3" type="primary">rbfA</name>
    <name evidence="3" type="ORF">IAB69_04770</name>
</gene>
<comment type="similarity">
    <text evidence="2">Belongs to the RbfA family.</text>
</comment>
<evidence type="ECO:0000313" key="4">
    <source>
        <dbReference type="Proteomes" id="UP000824110"/>
    </source>
</evidence>
<evidence type="ECO:0000313" key="3">
    <source>
        <dbReference type="EMBL" id="HIU61942.1"/>
    </source>
</evidence>
<keyword evidence="2" id="KW-0963">Cytoplasm</keyword>
<dbReference type="PANTHER" id="PTHR33515">
    <property type="entry name" value="RIBOSOME-BINDING FACTOR A, CHLOROPLASTIC-RELATED"/>
    <property type="match status" value="1"/>
</dbReference>
<dbReference type="InterPro" id="IPR015946">
    <property type="entry name" value="KH_dom-like_a/b"/>
</dbReference>
<dbReference type="GO" id="GO:0005829">
    <property type="term" value="C:cytosol"/>
    <property type="evidence" value="ECO:0007669"/>
    <property type="project" value="TreeGrafter"/>
</dbReference>
<reference evidence="3" key="2">
    <citation type="journal article" date="2021" name="PeerJ">
        <title>Extensive microbial diversity within the chicken gut microbiome revealed by metagenomics and culture.</title>
        <authorList>
            <person name="Gilroy R."/>
            <person name="Ravi A."/>
            <person name="Getino M."/>
            <person name="Pursley I."/>
            <person name="Horton D.L."/>
            <person name="Alikhan N.F."/>
            <person name="Baker D."/>
            <person name="Gharbi K."/>
            <person name="Hall N."/>
            <person name="Watson M."/>
            <person name="Adriaenssens E.M."/>
            <person name="Foster-Nyarko E."/>
            <person name="Jarju S."/>
            <person name="Secka A."/>
            <person name="Antonio M."/>
            <person name="Oren A."/>
            <person name="Chaudhuri R.R."/>
            <person name="La Ragione R."/>
            <person name="Hildebrand F."/>
            <person name="Pallen M.J."/>
        </authorList>
    </citation>
    <scope>NUCLEOTIDE SEQUENCE</scope>
    <source>
        <strain evidence="3">CHK195-12923</strain>
    </source>
</reference>
<dbReference type="InterPro" id="IPR020053">
    <property type="entry name" value="Ribosome-bd_factorA_CS"/>
</dbReference>
<dbReference type="HAMAP" id="MF_00003">
    <property type="entry name" value="RbfA"/>
    <property type="match status" value="1"/>
</dbReference>
<comment type="function">
    <text evidence="2">One of several proteins that assist in the late maturation steps of the functional core of the 30S ribosomal subunit. Associates with free 30S ribosomal subunits (but not with 30S subunits that are part of 70S ribosomes or polysomes). Required for efficient processing of 16S rRNA. May interact with the 5'-terminal helix region of 16S rRNA.</text>
</comment>